<dbReference type="Proteomes" id="UP000825729">
    <property type="component" value="Unassembled WGS sequence"/>
</dbReference>
<organism evidence="2 3">
    <name type="scientific">Aristolochia fimbriata</name>
    <name type="common">White veined hardy Dutchman's pipe vine</name>
    <dbReference type="NCBI Taxonomy" id="158543"/>
    <lineage>
        <taxon>Eukaryota</taxon>
        <taxon>Viridiplantae</taxon>
        <taxon>Streptophyta</taxon>
        <taxon>Embryophyta</taxon>
        <taxon>Tracheophyta</taxon>
        <taxon>Spermatophyta</taxon>
        <taxon>Magnoliopsida</taxon>
        <taxon>Magnoliidae</taxon>
        <taxon>Piperales</taxon>
        <taxon>Aristolochiaceae</taxon>
        <taxon>Aristolochia</taxon>
    </lineage>
</organism>
<feature type="region of interest" description="Disordered" evidence="1">
    <location>
        <begin position="120"/>
        <end position="172"/>
    </location>
</feature>
<feature type="region of interest" description="Disordered" evidence="1">
    <location>
        <begin position="315"/>
        <end position="401"/>
    </location>
</feature>
<name>A0AAV7DQ67_ARIFI</name>
<comment type="caution">
    <text evidence="2">The sequence shown here is derived from an EMBL/GenBank/DDBJ whole genome shotgun (WGS) entry which is preliminary data.</text>
</comment>
<evidence type="ECO:0000313" key="3">
    <source>
        <dbReference type="Proteomes" id="UP000825729"/>
    </source>
</evidence>
<gene>
    <name evidence="2" type="ORF">H6P81_021695</name>
</gene>
<sequence>MALCCAHPYPPPGNSQASMRDTRAAVAKTWARKPGRSGRRDGEVQKIACITPNLEGNRVKIPEPGRMLTATLGSPETPGGGSEELSFLFNSLPTLETAQPEVGSSCWKSTATPRWCPGSLGALKTGGPKVPTPGRIITASGLQGKGSRQNGSRTRKRIGSEGWGTGVPGPNPPGCRWTARAAPRAQSWSSRVAGTDRERPFGGLPGAATAVTELAGHCPSFCSEGSPASRSGGRHCRGEFGWGAHPLKDNARCPKMSSTKRNLAVEQKEFTKCWIVHPPIGNGAGLRPSRRQWQSGLAATHPLRFSPMSHRFALPSPRPARVGPKHIKENKTLSRAGSPPRALSRSPPHLKPRWTLERAIRNRPGHRSPWGQERAVGSWPGQAGRRLPRRLAEGSAHAEAC</sequence>
<evidence type="ECO:0000313" key="2">
    <source>
        <dbReference type="EMBL" id="KAG9438359.1"/>
    </source>
</evidence>
<protein>
    <submittedName>
        <fullName evidence="2">Uncharacterized protein</fullName>
    </submittedName>
</protein>
<accession>A0AAV7DQ67</accession>
<evidence type="ECO:0000256" key="1">
    <source>
        <dbReference type="SAM" id="MobiDB-lite"/>
    </source>
</evidence>
<proteinExistence type="predicted"/>
<reference evidence="2 3" key="1">
    <citation type="submission" date="2021-07" db="EMBL/GenBank/DDBJ databases">
        <title>The Aristolochia fimbriata genome: insights into angiosperm evolution, floral development and chemical biosynthesis.</title>
        <authorList>
            <person name="Jiao Y."/>
        </authorList>
    </citation>
    <scope>NUCLEOTIDE SEQUENCE [LARGE SCALE GENOMIC DNA]</scope>
    <source>
        <strain evidence="2">IBCAS-2021</strain>
        <tissue evidence="2">Leaf</tissue>
    </source>
</reference>
<dbReference type="AlphaFoldDB" id="A0AAV7DQ67"/>
<keyword evidence="3" id="KW-1185">Reference proteome</keyword>
<dbReference type="EMBL" id="JAINDJ010000157">
    <property type="protein sequence ID" value="KAG9438359.1"/>
    <property type="molecule type" value="Genomic_DNA"/>
</dbReference>